<comment type="caution">
    <text evidence="2">The sequence shown here is derived from an EMBL/GenBank/DDBJ whole genome shotgun (WGS) entry which is preliminary data.</text>
</comment>
<dbReference type="Proteomes" id="UP001595812">
    <property type="component" value="Unassembled WGS sequence"/>
</dbReference>
<organism evidence="2 3">
    <name type="scientific">Winogradskyella maritima</name>
    <dbReference type="NCBI Taxonomy" id="1517766"/>
    <lineage>
        <taxon>Bacteria</taxon>
        <taxon>Pseudomonadati</taxon>
        <taxon>Bacteroidota</taxon>
        <taxon>Flavobacteriia</taxon>
        <taxon>Flavobacteriales</taxon>
        <taxon>Flavobacteriaceae</taxon>
        <taxon>Winogradskyella</taxon>
    </lineage>
</organism>
<keyword evidence="1" id="KW-1133">Transmembrane helix</keyword>
<evidence type="ECO:0000256" key="1">
    <source>
        <dbReference type="SAM" id="Phobius"/>
    </source>
</evidence>
<accession>A0ABV8AGH0</accession>
<keyword evidence="1" id="KW-0812">Transmembrane</keyword>
<dbReference type="InterPro" id="IPR045749">
    <property type="entry name" value="DUF6090"/>
</dbReference>
<evidence type="ECO:0000313" key="3">
    <source>
        <dbReference type="Proteomes" id="UP001595812"/>
    </source>
</evidence>
<keyword evidence="1" id="KW-0472">Membrane</keyword>
<feature type="transmembrane region" description="Helical" evidence="1">
    <location>
        <begin position="21"/>
        <end position="46"/>
    </location>
</feature>
<name>A0ABV8AGH0_9FLAO</name>
<sequence length="258" mass="30044">MIKFFRKIRYSLMSENKTGRYFKYAIGEIILVVIGILIAVQINVWYGNKQLEEGNKILLNKMLTELELNKARMHKIANVGVTRWPSLKEAYKNCDSLLRISYRGLKTSDLDFIVNGRFSAGGSYLNIHNSIYEELINTGKLYTLGSDTLITAIKDYYKRCEREDLYNKFNTEDANKGYDLMEKGLLKLELDYHMDSTKFSLDNYPWYFNPSSEDYQNMQIGISKISGGQRSNYIKMNQIKQYTDTLISVINKELKQSQ</sequence>
<reference evidence="3" key="1">
    <citation type="journal article" date="2019" name="Int. J. Syst. Evol. Microbiol.">
        <title>The Global Catalogue of Microorganisms (GCM) 10K type strain sequencing project: providing services to taxonomists for standard genome sequencing and annotation.</title>
        <authorList>
            <consortium name="The Broad Institute Genomics Platform"/>
            <consortium name="The Broad Institute Genome Sequencing Center for Infectious Disease"/>
            <person name="Wu L."/>
            <person name="Ma J."/>
        </authorList>
    </citation>
    <scope>NUCLEOTIDE SEQUENCE [LARGE SCALE GENOMIC DNA]</scope>
    <source>
        <strain evidence="3">CECT 8979</strain>
    </source>
</reference>
<proteinExistence type="predicted"/>
<protein>
    <submittedName>
        <fullName evidence="2">DUF6090 family protein</fullName>
    </submittedName>
</protein>
<dbReference type="Pfam" id="PF19578">
    <property type="entry name" value="DUF6090"/>
    <property type="match status" value="1"/>
</dbReference>
<gene>
    <name evidence="2" type="ORF">ACFOSX_08060</name>
</gene>
<keyword evidence="3" id="KW-1185">Reference proteome</keyword>
<dbReference type="EMBL" id="JBHSAT010000004">
    <property type="protein sequence ID" value="MFC3877181.1"/>
    <property type="molecule type" value="Genomic_DNA"/>
</dbReference>
<evidence type="ECO:0000313" key="2">
    <source>
        <dbReference type="EMBL" id="MFC3877181.1"/>
    </source>
</evidence>
<dbReference type="RefSeq" id="WP_386098979.1">
    <property type="nucleotide sequence ID" value="NZ_JBHSAT010000004.1"/>
</dbReference>